<dbReference type="WBParaSite" id="PEQ_0000056501-mRNA-1">
    <property type="protein sequence ID" value="PEQ_0000056501-mRNA-1"/>
    <property type="gene ID" value="PEQ_0000056501"/>
</dbReference>
<reference evidence="2" key="1">
    <citation type="submission" date="2022-11" db="UniProtKB">
        <authorList>
            <consortium name="WormBaseParasite"/>
        </authorList>
    </citation>
    <scope>IDENTIFICATION</scope>
</reference>
<dbReference type="AlphaFoldDB" id="A0A914R1T7"/>
<name>A0A914R1T7_PAREQ</name>
<dbReference type="Gene3D" id="3.40.50.150">
    <property type="entry name" value="Vaccinia Virus protein VP39"/>
    <property type="match status" value="1"/>
</dbReference>
<keyword evidence="1" id="KW-1185">Reference proteome</keyword>
<dbReference type="InterPro" id="IPR029063">
    <property type="entry name" value="SAM-dependent_MTases_sf"/>
</dbReference>
<sequence>MRLYFVQLPSVPLAELCCEVFGAVPSGVHDWSKFIEPEVLRDKLESNGCDVRLVHGIAYNPFANKWSWINCTAINYALMAVKR</sequence>
<protein>
    <submittedName>
        <fullName evidence="2">Uncharacterized protein</fullName>
    </submittedName>
</protein>
<evidence type="ECO:0000313" key="2">
    <source>
        <dbReference type="WBParaSite" id="PEQ_0000056501-mRNA-1"/>
    </source>
</evidence>
<dbReference type="Proteomes" id="UP000887564">
    <property type="component" value="Unplaced"/>
</dbReference>
<proteinExistence type="predicted"/>
<organism evidence="1 2">
    <name type="scientific">Parascaris equorum</name>
    <name type="common">Equine roundworm</name>
    <dbReference type="NCBI Taxonomy" id="6256"/>
    <lineage>
        <taxon>Eukaryota</taxon>
        <taxon>Metazoa</taxon>
        <taxon>Ecdysozoa</taxon>
        <taxon>Nematoda</taxon>
        <taxon>Chromadorea</taxon>
        <taxon>Rhabditida</taxon>
        <taxon>Spirurina</taxon>
        <taxon>Ascaridomorpha</taxon>
        <taxon>Ascaridoidea</taxon>
        <taxon>Ascarididae</taxon>
        <taxon>Parascaris</taxon>
    </lineage>
</organism>
<accession>A0A914R1T7</accession>
<evidence type="ECO:0000313" key="1">
    <source>
        <dbReference type="Proteomes" id="UP000887564"/>
    </source>
</evidence>